<evidence type="ECO:0000313" key="5">
    <source>
        <dbReference type="EMBL" id="RAS60639.1"/>
    </source>
</evidence>
<evidence type="ECO:0000313" key="7">
    <source>
        <dbReference type="Proteomes" id="UP000248714"/>
    </source>
</evidence>
<dbReference type="EMBL" id="QLTT01000011">
    <property type="protein sequence ID" value="RAS60639.1"/>
    <property type="molecule type" value="Genomic_DNA"/>
</dbReference>
<dbReference type="Pfam" id="PF13692">
    <property type="entry name" value="Glyco_trans_1_4"/>
    <property type="match status" value="1"/>
</dbReference>
<dbReference type="RefSeq" id="WP_170154855.1">
    <property type="nucleotide sequence ID" value="NZ_QGHB01000002.1"/>
</dbReference>
<dbReference type="GO" id="GO:0016757">
    <property type="term" value="F:glycosyltransferase activity"/>
    <property type="evidence" value="ECO:0007669"/>
    <property type="project" value="UniProtKB-KW"/>
</dbReference>
<keyword evidence="2 4" id="KW-0808">Transferase</keyword>
<name>A0A316I8N9_9PSEU</name>
<keyword evidence="1" id="KW-0328">Glycosyltransferase</keyword>
<reference evidence="4 6" key="1">
    <citation type="submission" date="2018-05" db="EMBL/GenBank/DDBJ databases">
        <title>Genomic Encyclopedia of Type Strains, Phase IV (KMG-IV): sequencing the most valuable type-strain genomes for metagenomic binning, comparative biology and taxonomic classification.</title>
        <authorList>
            <person name="Goeker M."/>
        </authorList>
    </citation>
    <scope>NUCLEOTIDE SEQUENCE [LARGE SCALE GENOMIC DNA]</scope>
    <source>
        <strain evidence="5 7">DSM 45479</strain>
        <strain evidence="4 6">DSM 45480</strain>
    </source>
</reference>
<dbReference type="InterPro" id="IPR028098">
    <property type="entry name" value="Glyco_trans_4-like_N"/>
</dbReference>
<feature type="domain" description="Glycosyltransferase subfamily 4-like N-terminal" evidence="3">
    <location>
        <begin position="19"/>
        <end position="205"/>
    </location>
</feature>
<dbReference type="Proteomes" id="UP000248714">
    <property type="component" value="Unassembled WGS sequence"/>
</dbReference>
<evidence type="ECO:0000313" key="4">
    <source>
        <dbReference type="EMBL" id="PWK89581.1"/>
    </source>
</evidence>
<dbReference type="Proteomes" id="UP000246005">
    <property type="component" value="Unassembled WGS sequence"/>
</dbReference>
<evidence type="ECO:0000313" key="6">
    <source>
        <dbReference type="Proteomes" id="UP000246005"/>
    </source>
</evidence>
<dbReference type="Pfam" id="PF13579">
    <property type="entry name" value="Glyco_trans_4_4"/>
    <property type="match status" value="1"/>
</dbReference>
<comment type="caution">
    <text evidence="4">The sequence shown here is derived from an EMBL/GenBank/DDBJ whole genome shotgun (WGS) entry which is preliminary data.</text>
</comment>
<proteinExistence type="predicted"/>
<evidence type="ECO:0000256" key="2">
    <source>
        <dbReference type="ARBA" id="ARBA00022679"/>
    </source>
</evidence>
<dbReference type="SUPFAM" id="SSF53756">
    <property type="entry name" value="UDP-Glycosyltransferase/glycogen phosphorylase"/>
    <property type="match status" value="1"/>
</dbReference>
<evidence type="ECO:0000256" key="1">
    <source>
        <dbReference type="ARBA" id="ARBA00022676"/>
    </source>
</evidence>
<dbReference type="AlphaFoldDB" id="A0A316I8N9"/>
<dbReference type="EMBL" id="QGHB01000002">
    <property type="protein sequence ID" value="PWK89581.1"/>
    <property type="molecule type" value="Genomic_DNA"/>
</dbReference>
<protein>
    <submittedName>
        <fullName evidence="4">Glycosyltransferase involved in cell wall biosynthesis</fullName>
    </submittedName>
</protein>
<evidence type="ECO:0000259" key="3">
    <source>
        <dbReference type="Pfam" id="PF13579"/>
    </source>
</evidence>
<sequence length="414" mass="44609">MSDGKRILIVGLNYAPEHTGIAPYTTGVARGLADAGHRVTVIAGYPYYPQWRVAEGYRRLVRHETDGNVAITRLRHHVPSSSTGPGRIVHEASFALHALLRTIGREWHTFDVVIGVSPSLLSTAAARWIARRAGAPFGVVVQDIYANSIAEIGALGGRAGSAVLRAEGALLRGADGIVAVHDHFERTLRDVHDVASDHITVIRNWTHIRPPTADRALVRREFGWPDDRLVVLHAGNMGAKQDLTSVVRAARLADERSVPIHFVLVGDGAQRHDVVQAAVGVPTVSVSPPVAEDRFPDLLAAADVLLVNERPGLRTMSVPSKLTSYFAAGRPVVAVTDPDSPANAELTSSGAGVRVPPGEPSALLDAVLELGDDRVRARWLGENGRRYADAVLCERDAVAAYGRWVEDLVKREAK</sequence>
<gene>
    <name evidence="5" type="ORF">C8D87_11157</name>
    <name evidence="4" type="ORF">C8D88_102856</name>
</gene>
<dbReference type="NCBIfam" id="NF007640">
    <property type="entry name" value="PRK10307.1"/>
    <property type="match status" value="1"/>
</dbReference>
<dbReference type="CDD" id="cd03794">
    <property type="entry name" value="GT4_WbuB-like"/>
    <property type="match status" value="1"/>
</dbReference>
<organism evidence="4 6">
    <name type="scientific">Lentzea atacamensis</name>
    <dbReference type="NCBI Taxonomy" id="531938"/>
    <lineage>
        <taxon>Bacteria</taxon>
        <taxon>Bacillati</taxon>
        <taxon>Actinomycetota</taxon>
        <taxon>Actinomycetes</taxon>
        <taxon>Pseudonocardiales</taxon>
        <taxon>Pseudonocardiaceae</taxon>
        <taxon>Lentzea</taxon>
    </lineage>
</organism>
<dbReference type="Gene3D" id="3.40.50.2000">
    <property type="entry name" value="Glycogen Phosphorylase B"/>
    <property type="match status" value="2"/>
</dbReference>
<accession>A0A316I8N9</accession>
<dbReference type="PANTHER" id="PTHR12526">
    <property type="entry name" value="GLYCOSYLTRANSFERASE"/>
    <property type="match status" value="1"/>
</dbReference>
<keyword evidence="7" id="KW-1185">Reference proteome</keyword>